<sequence>MAELALLAATFAGFVPHVTTLAVSAFHKVGFDMDTTGRRRQARWMEEQTRAKYNALGESVNIAIWNMHLEEAHHFEKILDSGLVRMGQGGGFRIVVFKGAGWIQNKGHRGDENWCCSGNQTQDNNVINYQSC</sequence>
<protein>
    <submittedName>
        <fullName evidence="2">Uncharacterized protein</fullName>
    </submittedName>
</protein>
<proteinExistence type="predicted"/>
<name>A0A166WUJ0_9AGAM</name>
<dbReference type="Proteomes" id="UP000076532">
    <property type="component" value="Unassembled WGS sequence"/>
</dbReference>
<reference evidence="2 3" key="1">
    <citation type="journal article" date="2016" name="Mol. Biol. Evol.">
        <title>Comparative Genomics of Early-Diverging Mushroom-Forming Fungi Provides Insights into the Origins of Lignocellulose Decay Capabilities.</title>
        <authorList>
            <person name="Nagy L.G."/>
            <person name="Riley R."/>
            <person name="Tritt A."/>
            <person name="Adam C."/>
            <person name="Daum C."/>
            <person name="Floudas D."/>
            <person name="Sun H."/>
            <person name="Yadav J.S."/>
            <person name="Pangilinan J."/>
            <person name="Larsson K.H."/>
            <person name="Matsuura K."/>
            <person name="Barry K."/>
            <person name="Labutti K."/>
            <person name="Kuo R."/>
            <person name="Ohm R.A."/>
            <person name="Bhattacharya S.S."/>
            <person name="Shirouzu T."/>
            <person name="Yoshinaga Y."/>
            <person name="Martin F.M."/>
            <person name="Grigoriev I.V."/>
            <person name="Hibbett D.S."/>
        </authorList>
    </citation>
    <scope>NUCLEOTIDE SEQUENCE [LARGE SCALE GENOMIC DNA]</scope>
    <source>
        <strain evidence="2 3">CBS 109695</strain>
    </source>
</reference>
<dbReference type="AlphaFoldDB" id="A0A166WUJ0"/>
<dbReference type="OrthoDB" id="3783614at2759"/>
<feature type="signal peptide" evidence="1">
    <location>
        <begin position="1"/>
        <end position="20"/>
    </location>
</feature>
<dbReference type="EMBL" id="KV417481">
    <property type="protein sequence ID" value="KZP34124.1"/>
    <property type="molecule type" value="Genomic_DNA"/>
</dbReference>
<gene>
    <name evidence="2" type="ORF">FIBSPDRAFT_924403</name>
</gene>
<evidence type="ECO:0000313" key="3">
    <source>
        <dbReference type="Proteomes" id="UP000076532"/>
    </source>
</evidence>
<keyword evidence="1" id="KW-0732">Signal</keyword>
<feature type="chain" id="PRO_5007882040" evidence="1">
    <location>
        <begin position="21"/>
        <end position="132"/>
    </location>
</feature>
<organism evidence="2 3">
    <name type="scientific">Athelia psychrophila</name>
    <dbReference type="NCBI Taxonomy" id="1759441"/>
    <lineage>
        <taxon>Eukaryota</taxon>
        <taxon>Fungi</taxon>
        <taxon>Dikarya</taxon>
        <taxon>Basidiomycota</taxon>
        <taxon>Agaricomycotina</taxon>
        <taxon>Agaricomycetes</taxon>
        <taxon>Agaricomycetidae</taxon>
        <taxon>Atheliales</taxon>
        <taxon>Atheliaceae</taxon>
        <taxon>Athelia</taxon>
    </lineage>
</organism>
<evidence type="ECO:0000256" key="1">
    <source>
        <dbReference type="SAM" id="SignalP"/>
    </source>
</evidence>
<evidence type="ECO:0000313" key="2">
    <source>
        <dbReference type="EMBL" id="KZP34124.1"/>
    </source>
</evidence>
<keyword evidence="3" id="KW-1185">Reference proteome</keyword>
<accession>A0A166WUJ0</accession>